<proteinExistence type="predicted"/>
<dbReference type="EMBL" id="AFWT01000059">
    <property type="protein sequence ID" value="EGV27790.1"/>
    <property type="molecule type" value="Genomic_DNA"/>
</dbReference>
<dbReference type="Proteomes" id="UP000004200">
    <property type="component" value="Unassembled WGS sequence"/>
</dbReference>
<dbReference type="InterPro" id="IPR028274">
    <property type="entry name" value="TerY-C"/>
</dbReference>
<dbReference type="SMART" id="SM00327">
    <property type="entry name" value="VWA"/>
    <property type="match status" value="1"/>
</dbReference>
<reference evidence="2 3" key="1">
    <citation type="submission" date="2011-06" db="EMBL/GenBank/DDBJ databases">
        <title>The draft genome of Thiorhodococcus drewsii AZ1.</title>
        <authorList>
            <consortium name="US DOE Joint Genome Institute (JGI-PGF)"/>
            <person name="Lucas S."/>
            <person name="Han J."/>
            <person name="Lapidus A."/>
            <person name="Cheng J.-F."/>
            <person name="Goodwin L."/>
            <person name="Pitluck S."/>
            <person name="Peters L."/>
            <person name="Land M.L."/>
            <person name="Hauser L."/>
            <person name="Vogl K."/>
            <person name="Liu Z."/>
            <person name="Imhoff J."/>
            <person name="Thiel V."/>
            <person name="Frigaard N.-U."/>
            <person name="Bryant D.A."/>
            <person name="Woyke T.J."/>
        </authorList>
    </citation>
    <scope>NUCLEOTIDE SEQUENCE [LARGE SCALE GENOMIC DNA]</scope>
    <source>
        <strain evidence="2 3">AZ1</strain>
    </source>
</reference>
<evidence type="ECO:0000259" key="1">
    <source>
        <dbReference type="PROSITE" id="PS50234"/>
    </source>
</evidence>
<dbReference type="Gene3D" id="3.40.50.410">
    <property type="entry name" value="von Willebrand factor, type A domain"/>
    <property type="match status" value="1"/>
</dbReference>
<dbReference type="Pfam" id="PF15616">
    <property type="entry name" value="TerY_C"/>
    <property type="match status" value="1"/>
</dbReference>
<comment type="caution">
    <text evidence="2">The sequence shown here is derived from an EMBL/GenBank/DDBJ whole genome shotgun (WGS) entry which is preliminary data.</text>
</comment>
<organism evidence="2 3">
    <name type="scientific">Thiorhodococcus drewsii AZ1</name>
    <dbReference type="NCBI Taxonomy" id="765913"/>
    <lineage>
        <taxon>Bacteria</taxon>
        <taxon>Pseudomonadati</taxon>
        <taxon>Pseudomonadota</taxon>
        <taxon>Gammaproteobacteria</taxon>
        <taxon>Chromatiales</taxon>
        <taxon>Chromatiaceae</taxon>
        <taxon>Thiorhodococcus</taxon>
    </lineage>
</organism>
<dbReference type="STRING" id="765913.ThidrDRAFT_4396"/>
<dbReference type="InterPro" id="IPR002035">
    <property type="entry name" value="VWF_A"/>
</dbReference>
<evidence type="ECO:0000313" key="3">
    <source>
        <dbReference type="Proteomes" id="UP000004200"/>
    </source>
</evidence>
<dbReference type="eggNOG" id="COG4245">
    <property type="taxonomic scope" value="Bacteria"/>
</dbReference>
<keyword evidence="3" id="KW-1185">Reference proteome</keyword>
<dbReference type="PATRIC" id="fig|765913.3.peg.4468"/>
<dbReference type="AlphaFoldDB" id="G2E7Y2"/>
<feature type="domain" description="VWFA" evidence="1">
    <location>
        <begin position="6"/>
        <end position="184"/>
    </location>
</feature>
<dbReference type="InterPro" id="IPR036465">
    <property type="entry name" value="vWFA_dom_sf"/>
</dbReference>
<dbReference type="PROSITE" id="PS50234">
    <property type="entry name" value="VWFA"/>
    <property type="match status" value="1"/>
</dbReference>
<name>G2E7Y2_9GAMM</name>
<accession>G2E7Y2</accession>
<dbReference type="SUPFAM" id="SSF53300">
    <property type="entry name" value="vWA-like"/>
    <property type="match status" value="1"/>
</dbReference>
<gene>
    <name evidence="2" type="ORF">ThidrDRAFT_4396</name>
</gene>
<protein>
    <submittedName>
        <fullName evidence="2">von Willebrand factor type A</fullName>
    </submittedName>
</protein>
<evidence type="ECO:0000313" key="2">
    <source>
        <dbReference type="EMBL" id="EGV27790.1"/>
    </source>
</evidence>
<dbReference type="Pfam" id="PF00092">
    <property type="entry name" value="VWA"/>
    <property type="match status" value="1"/>
</dbReference>
<sequence>MMRRLPVFFLLDCSESMVGENLRRMEETLQTIVRVLRGDPHALETVHISVIAFAGVARTIVPLVEVVSFYPPKLPLGGGTSLGEALDALMVELDTAVVRTTPERKGDWKPIVYLLTDGRPTDDPGPAIARWNAQYAKRATLTAIGMGRDVDFAVLKRLTDRVLLYEETRPEDFKTLIDWISASVVAQSKSLGEGGTAPVPVSLDKDVIKIVDEAPRTLADETCVTLVGRCQQTRRPYLIKYERERQDLTGSDFQLQVSLFRLSGCYPLDESYFDWSDADATDLKVSTSELIGAPGCPHCGNATAFALCGCGKLMCINGPGEVVCPWCGNAVGFAPNPSTDEGGFEVGRGRG</sequence>